<dbReference type="EC" id="2.4.1.-" evidence="12"/>
<keyword evidence="8 12" id="KW-1133">Transmembrane helix</keyword>
<feature type="transmembrane region" description="Helical" evidence="12">
    <location>
        <begin position="287"/>
        <end position="313"/>
    </location>
</feature>
<feature type="transmembrane region" description="Helical" evidence="12">
    <location>
        <begin position="6"/>
        <end position="30"/>
    </location>
</feature>
<keyword evidence="9 12" id="KW-0472">Membrane</keyword>
<evidence type="ECO:0000256" key="6">
    <source>
        <dbReference type="ARBA" id="ARBA00022679"/>
    </source>
</evidence>
<name>A0ABQ6R6F8_9STAP</name>
<evidence type="ECO:0000313" key="14">
    <source>
        <dbReference type="EMBL" id="KAA1036612.1"/>
    </source>
</evidence>
<dbReference type="CDD" id="cd06423">
    <property type="entry name" value="CESA_like"/>
    <property type="match status" value="1"/>
</dbReference>
<comment type="similarity">
    <text evidence="2 12">Belongs to the glycosyltransferase 2 family.</text>
</comment>
<evidence type="ECO:0000256" key="12">
    <source>
        <dbReference type="RuleBase" id="RU364028"/>
    </source>
</evidence>
<protein>
    <recommendedName>
        <fullName evidence="3 11">Poly-beta-1,6-N-acetyl-D-glucosamine synthase</fullName>
        <shortName evidence="12">Poly-beta-1,6-GlcNAc synthase</shortName>
        <ecNumber evidence="12">2.4.1.-</ecNumber>
    </recommendedName>
</protein>
<evidence type="ECO:0000256" key="10">
    <source>
        <dbReference type="ARBA" id="ARBA00024738"/>
    </source>
</evidence>
<evidence type="ECO:0000259" key="13">
    <source>
        <dbReference type="Pfam" id="PF00535"/>
    </source>
</evidence>
<evidence type="ECO:0000313" key="15">
    <source>
        <dbReference type="Proteomes" id="UP000295735"/>
    </source>
</evidence>
<gene>
    <name evidence="14" type="primary">pgaC</name>
    <name evidence="14" type="ORF">ERX35_010545</name>
</gene>
<keyword evidence="7 12" id="KW-0812">Transmembrane</keyword>
<comment type="function">
    <text evidence="10">N-acetylglucosaminyltransferase that catalyzes the polymerization of single monomer units of UDP-N-acetylglucosamine to produce the linear homomer poly-beta-1,6-N-acetyl-D-glucosamine (PNAG, also referred to as PIA), a biofilm adhesin polysaccharide. Requires IcaD for full activity.</text>
</comment>
<proteinExistence type="inferred from homology"/>
<sequence>MNAFGAFLLFYPITMALFWVIGSLFYYLIIERKLKWKQQMSSEEGITFLVPCYNEAETIEETIRNLQSLSYPKKEIIIINDGSSDQTSAVIKKLKTQYTFQFIDLTVNQGKAQALNTAVKSARYNYIMCIDADTIMDDDAPYYMIKHLIDDSTLGAVTGNPRIRNKSSLLAKIQTVEYASMIGSIKRAQTMNGYVNTISGVFTLFNKKALEDVGFWDIDMITEDIAVSWKFHTGGYGIRYEPRALCWMLVPETLSGLWKQRVRWAQGGHEVLLRDFKSVVSKFNFPLWFLYFEQVLSIIWVYSTLFTLAASLLSFNFLDYYYYEYHFSIFILSAFLMTVTNLVQFSIAMLIDSRYEKHHWGYLFFLSWYPTFYWLINAVVVVFALPKALKRKKGVFATWTSPDRGSIQWSNQD</sequence>
<reference evidence="14 15" key="1">
    <citation type="submission" date="2019-09" db="EMBL/GenBank/DDBJ databases">
        <authorList>
            <person name="Mazhar S."/>
            <person name="Altermann E."/>
            <person name="Hill C."/>
            <person name="Mcauliffe O."/>
        </authorList>
    </citation>
    <scope>NUCLEOTIDE SEQUENCE [LARGE SCALE GENOMIC DNA]</scope>
    <source>
        <strain evidence="14 15">ATCC 51831</strain>
    </source>
</reference>
<comment type="subcellular location">
    <subcellularLocation>
        <location evidence="1 12">Cell membrane</location>
        <topology evidence="1 12">Multi-pass membrane protein</topology>
    </subcellularLocation>
</comment>
<feature type="transmembrane region" description="Helical" evidence="12">
    <location>
        <begin position="325"/>
        <end position="351"/>
    </location>
</feature>
<evidence type="ECO:0000256" key="1">
    <source>
        <dbReference type="ARBA" id="ARBA00004651"/>
    </source>
</evidence>
<evidence type="ECO:0000256" key="9">
    <source>
        <dbReference type="ARBA" id="ARBA00023136"/>
    </source>
</evidence>
<evidence type="ECO:0000256" key="5">
    <source>
        <dbReference type="ARBA" id="ARBA00022676"/>
    </source>
</evidence>
<feature type="transmembrane region" description="Helical" evidence="12">
    <location>
        <begin position="363"/>
        <end position="385"/>
    </location>
</feature>
<dbReference type="Gene3D" id="3.90.550.10">
    <property type="entry name" value="Spore Coat Polysaccharide Biosynthesis Protein SpsA, Chain A"/>
    <property type="match status" value="1"/>
</dbReference>
<evidence type="ECO:0000256" key="7">
    <source>
        <dbReference type="ARBA" id="ARBA00022692"/>
    </source>
</evidence>
<dbReference type="Pfam" id="PF00535">
    <property type="entry name" value="Glycos_transf_2"/>
    <property type="match status" value="1"/>
</dbReference>
<evidence type="ECO:0000256" key="11">
    <source>
        <dbReference type="NCBIfam" id="TIGR03937"/>
    </source>
</evidence>
<evidence type="ECO:0000256" key="8">
    <source>
        <dbReference type="ARBA" id="ARBA00022989"/>
    </source>
</evidence>
<evidence type="ECO:0000256" key="4">
    <source>
        <dbReference type="ARBA" id="ARBA00022475"/>
    </source>
</evidence>
<organism evidence="14 15">
    <name type="scientific">Macrococcus equipercicus</name>
    <dbReference type="NCBI Taxonomy" id="69967"/>
    <lineage>
        <taxon>Bacteria</taxon>
        <taxon>Bacillati</taxon>
        <taxon>Bacillota</taxon>
        <taxon>Bacilli</taxon>
        <taxon>Bacillales</taxon>
        <taxon>Staphylococcaceae</taxon>
        <taxon>Macrococcus</taxon>
    </lineage>
</organism>
<dbReference type="InterPro" id="IPR001173">
    <property type="entry name" value="Glyco_trans_2-like"/>
</dbReference>
<keyword evidence="15" id="KW-1185">Reference proteome</keyword>
<keyword evidence="4 12" id="KW-1003">Cell membrane</keyword>
<dbReference type="PANTHER" id="PTHR43630">
    <property type="entry name" value="POLY-BETA-1,6-N-ACETYL-D-GLUCOSAMINE SYNTHASE"/>
    <property type="match status" value="1"/>
</dbReference>
<dbReference type="InterPro" id="IPR023853">
    <property type="entry name" value="PGA_PgaC/IcaA"/>
</dbReference>
<evidence type="ECO:0000256" key="3">
    <source>
        <dbReference type="ARBA" id="ARBA00017381"/>
    </source>
</evidence>
<evidence type="ECO:0000256" key="2">
    <source>
        <dbReference type="ARBA" id="ARBA00006739"/>
    </source>
</evidence>
<dbReference type="InterPro" id="IPR029044">
    <property type="entry name" value="Nucleotide-diphossugar_trans"/>
</dbReference>
<dbReference type="Proteomes" id="UP000295735">
    <property type="component" value="Unassembled WGS sequence"/>
</dbReference>
<accession>A0ABQ6R6F8</accession>
<feature type="domain" description="Glycosyltransferase 2-like" evidence="13">
    <location>
        <begin position="48"/>
        <end position="213"/>
    </location>
</feature>
<keyword evidence="5 12" id="KW-0328">Glycosyltransferase</keyword>
<dbReference type="NCBIfam" id="TIGR03937">
    <property type="entry name" value="PgaC_IcaA"/>
    <property type="match status" value="1"/>
</dbReference>
<comment type="caution">
    <text evidence="14">The sequence shown here is derived from an EMBL/GenBank/DDBJ whole genome shotgun (WGS) entry which is preliminary data.</text>
</comment>
<dbReference type="SUPFAM" id="SSF53448">
    <property type="entry name" value="Nucleotide-diphospho-sugar transferases"/>
    <property type="match status" value="1"/>
</dbReference>
<dbReference type="EMBL" id="SCWC02000011">
    <property type="protein sequence ID" value="KAA1036612.1"/>
    <property type="molecule type" value="Genomic_DNA"/>
</dbReference>
<dbReference type="PANTHER" id="PTHR43630:SF1">
    <property type="entry name" value="POLY-BETA-1,6-N-ACETYL-D-GLUCOSAMINE SYNTHASE"/>
    <property type="match status" value="1"/>
</dbReference>
<keyword evidence="6 12" id="KW-0808">Transferase</keyword>